<feature type="domain" description="AAA+ ATPase" evidence="5">
    <location>
        <begin position="26"/>
        <end position="225"/>
    </location>
</feature>
<dbReference type="EMBL" id="DTGD01000130">
    <property type="protein sequence ID" value="HGB35948.1"/>
    <property type="molecule type" value="Genomic_DNA"/>
</dbReference>
<dbReference type="InterPro" id="IPR045006">
    <property type="entry name" value="CHLI-like"/>
</dbReference>
<organism evidence="6">
    <name type="scientific">candidate division WOR-3 bacterium</name>
    <dbReference type="NCBI Taxonomy" id="2052148"/>
    <lineage>
        <taxon>Bacteria</taxon>
        <taxon>Bacteria division WOR-3</taxon>
    </lineage>
</organism>
<evidence type="ECO:0000259" key="5">
    <source>
        <dbReference type="SMART" id="SM00382"/>
    </source>
</evidence>
<keyword evidence="3" id="KW-0067">ATP-binding</keyword>
<keyword evidence="2" id="KW-0547">Nucleotide-binding</keyword>
<dbReference type="Gene3D" id="3.40.50.300">
    <property type="entry name" value="P-loop containing nucleotide triphosphate hydrolases"/>
    <property type="match status" value="1"/>
</dbReference>
<comment type="caution">
    <text evidence="6">The sequence shown here is derived from an EMBL/GenBank/DDBJ whole genome shotgun (WGS) entry which is preliminary data.</text>
</comment>
<dbReference type="Gene3D" id="1.10.8.80">
    <property type="entry name" value="Magnesium chelatase subunit I, C-Terminal domain"/>
    <property type="match status" value="1"/>
</dbReference>
<dbReference type="PANTHER" id="PTHR32039:SF9">
    <property type="entry name" value="MAGNESIUM-CHELATASE SUBUNIT CHLI-2, CHLOROPLASTIC"/>
    <property type="match status" value="1"/>
</dbReference>
<evidence type="ECO:0000256" key="2">
    <source>
        <dbReference type="ARBA" id="ARBA00022741"/>
    </source>
</evidence>
<gene>
    <name evidence="6" type="ORF">ENV38_03485</name>
</gene>
<dbReference type="InterPro" id="IPR027417">
    <property type="entry name" value="P-loop_NTPase"/>
</dbReference>
<dbReference type="PANTHER" id="PTHR32039">
    <property type="entry name" value="MAGNESIUM-CHELATASE SUBUNIT CHLI"/>
    <property type="match status" value="1"/>
</dbReference>
<evidence type="ECO:0000256" key="4">
    <source>
        <dbReference type="ARBA" id="ARBA00030759"/>
    </source>
</evidence>
<accession>A0A7V3KNF8</accession>
<evidence type="ECO:0000256" key="1">
    <source>
        <dbReference type="ARBA" id="ARBA00005799"/>
    </source>
</evidence>
<protein>
    <recommendedName>
        <fullName evidence="4">Mg-protoporphyrin IX chelatase</fullName>
    </recommendedName>
</protein>
<sequence length="337" mass="37557">MIFPFTAIVGQEEMKIALILNVIDPSIGGVLILGEKGTAKSTAVRALAELLPEMEVVKDCPFNCDPDGFLCNTCRDRLKREGHFDREKKKMKVVELPLGVTEDRLVGTLDIEHALKKGEKRFEPGILASANRNFLYVDEVNLLEDHIVDLLLDSAAMGVNTVEREGVSFTHPSKFILVGTMNPEEGDLRPQLLDRFGLCVQVTSIQDKALRIEILKRRADFDSNPQGFLKAWENEQKALSQKIMSAKERLNSININGDILEKIVNITSLLSLDGHRADIVIMKSARALSALRGKTSIDPEDIKDAAQLAIRHRLKRLPFEEIGRENEKVKSVLLGIG</sequence>
<evidence type="ECO:0000256" key="3">
    <source>
        <dbReference type="ARBA" id="ARBA00022840"/>
    </source>
</evidence>
<dbReference type="GO" id="GO:0005524">
    <property type="term" value="F:ATP binding"/>
    <property type="evidence" value="ECO:0007669"/>
    <property type="project" value="UniProtKB-KW"/>
</dbReference>
<comment type="similarity">
    <text evidence="1">Belongs to the Mg-chelatase subunits D/I family.</text>
</comment>
<dbReference type="InterPro" id="IPR000523">
    <property type="entry name" value="Mg_chelatse_chII-like_cat_dom"/>
</dbReference>
<name>A0A7V3KNF8_UNCW3</name>
<dbReference type="InterPro" id="IPR041628">
    <property type="entry name" value="ChlI/MoxR_AAA_lid"/>
</dbReference>
<proteinExistence type="inferred from homology"/>
<dbReference type="Pfam" id="PF01078">
    <property type="entry name" value="Mg_chelatase"/>
    <property type="match status" value="1"/>
</dbReference>
<dbReference type="InterPro" id="IPR003593">
    <property type="entry name" value="AAA+_ATPase"/>
</dbReference>
<evidence type="ECO:0000313" key="6">
    <source>
        <dbReference type="EMBL" id="HGB35948.1"/>
    </source>
</evidence>
<dbReference type="AlphaFoldDB" id="A0A7V3KNF8"/>
<dbReference type="SUPFAM" id="SSF52540">
    <property type="entry name" value="P-loop containing nucleoside triphosphate hydrolases"/>
    <property type="match status" value="1"/>
</dbReference>
<dbReference type="SMART" id="SM00382">
    <property type="entry name" value="AAA"/>
    <property type="match status" value="1"/>
</dbReference>
<dbReference type="Pfam" id="PF17863">
    <property type="entry name" value="AAA_lid_2"/>
    <property type="match status" value="1"/>
</dbReference>
<reference evidence="6" key="1">
    <citation type="journal article" date="2020" name="mSystems">
        <title>Genome- and Community-Level Interaction Insights into Carbon Utilization and Element Cycling Functions of Hydrothermarchaeota in Hydrothermal Sediment.</title>
        <authorList>
            <person name="Zhou Z."/>
            <person name="Liu Y."/>
            <person name="Xu W."/>
            <person name="Pan J."/>
            <person name="Luo Z.H."/>
            <person name="Li M."/>
        </authorList>
    </citation>
    <scope>NUCLEOTIDE SEQUENCE [LARGE SCALE GENOMIC DNA]</scope>
    <source>
        <strain evidence="6">SpSt-754</strain>
    </source>
</reference>